<organism evidence="1 2">
    <name type="scientific">Jimgerdemannia flammicorona</name>
    <dbReference type="NCBI Taxonomy" id="994334"/>
    <lineage>
        <taxon>Eukaryota</taxon>
        <taxon>Fungi</taxon>
        <taxon>Fungi incertae sedis</taxon>
        <taxon>Mucoromycota</taxon>
        <taxon>Mucoromycotina</taxon>
        <taxon>Endogonomycetes</taxon>
        <taxon>Endogonales</taxon>
        <taxon>Endogonaceae</taxon>
        <taxon>Jimgerdemannia</taxon>
    </lineage>
</organism>
<dbReference type="Proteomes" id="UP000268093">
    <property type="component" value="Unassembled WGS sequence"/>
</dbReference>
<reference evidence="1 2" key="1">
    <citation type="journal article" date="2018" name="New Phytol.">
        <title>Phylogenomics of Endogonaceae and evolution of mycorrhizas within Mucoromycota.</title>
        <authorList>
            <person name="Chang Y."/>
            <person name="Desiro A."/>
            <person name="Na H."/>
            <person name="Sandor L."/>
            <person name="Lipzen A."/>
            <person name="Clum A."/>
            <person name="Barry K."/>
            <person name="Grigoriev I.V."/>
            <person name="Martin F.M."/>
            <person name="Stajich J.E."/>
            <person name="Smith M.E."/>
            <person name="Bonito G."/>
            <person name="Spatafora J.W."/>
        </authorList>
    </citation>
    <scope>NUCLEOTIDE SEQUENCE [LARGE SCALE GENOMIC DNA]</scope>
    <source>
        <strain evidence="1 2">GMNB39</strain>
    </source>
</reference>
<name>A0A433D723_9FUNG</name>
<dbReference type="EMBL" id="RBNI01005535">
    <property type="protein sequence ID" value="RUP46623.1"/>
    <property type="molecule type" value="Genomic_DNA"/>
</dbReference>
<evidence type="ECO:0000313" key="1">
    <source>
        <dbReference type="EMBL" id="RUP46623.1"/>
    </source>
</evidence>
<evidence type="ECO:0000313" key="2">
    <source>
        <dbReference type="Proteomes" id="UP000268093"/>
    </source>
</evidence>
<accession>A0A433D723</accession>
<proteinExistence type="predicted"/>
<comment type="caution">
    <text evidence="1">The sequence shown here is derived from an EMBL/GenBank/DDBJ whole genome shotgun (WGS) entry which is preliminary data.</text>
</comment>
<keyword evidence="2" id="KW-1185">Reference proteome</keyword>
<protein>
    <submittedName>
        <fullName evidence="1">Uncharacterized protein</fullName>
    </submittedName>
</protein>
<gene>
    <name evidence="1" type="ORF">BC936DRAFT_146712</name>
</gene>
<dbReference type="OrthoDB" id="1770at2759"/>
<sequence>MSDDIVLFNPNTFLPRPLTEIQMSGMMGLNGNQDDMFTKLEDMRSIITEVNNQFKDPVSIAFYVRLSTLRGILLRCHVITRQPDLWIFLCYRGQQKNVRSYSFMYSTKPEHDDVHLCVHLRIPVSVRDGAHDPGADGVQH</sequence>